<dbReference type="InterPro" id="IPR014917">
    <property type="entry name" value="DUF1800"/>
</dbReference>
<dbReference type="EMBL" id="VDFW01000047">
    <property type="protein sequence ID" value="TNC19958.1"/>
    <property type="molecule type" value="Genomic_DNA"/>
</dbReference>
<reference evidence="2 3" key="1">
    <citation type="submission" date="2019-06" db="EMBL/GenBank/DDBJ databases">
        <title>Amycolatopsis alkalitolerans sp. nov., isolated from Gastrodia elata Blume.</title>
        <authorList>
            <person name="Narsing Rao M.P."/>
            <person name="Li W.J."/>
        </authorList>
    </citation>
    <scope>NUCLEOTIDE SEQUENCE [LARGE SCALE GENOMIC DNA]</scope>
    <source>
        <strain evidence="2 3">SYSUP0005</strain>
    </source>
</reference>
<dbReference type="Proteomes" id="UP000305546">
    <property type="component" value="Unassembled WGS sequence"/>
</dbReference>
<accession>A0A5C4LPW3</accession>
<evidence type="ECO:0000256" key="1">
    <source>
        <dbReference type="SAM" id="MobiDB-lite"/>
    </source>
</evidence>
<name>A0A5C4LPW3_9PSEU</name>
<organism evidence="2 3">
    <name type="scientific">Amycolatopsis alkalitolerans</name>
    <dbReference type="NCBI Taxonomy" id="2547244"/>
    <lineage>
        <taxon>Bacteria</taxon>
        <taxon>Bacillati</taxon>
        <taxon>Actinomycetota</taxon>
        <taxon>Actinomycetes</taxon>
        <taxon>Pseudonocardiales</taxon>
        <taxon>Pseudonocardiaceae</taxon>
        <taxon>Amycolatopsis</taxon>
    </lineage>
</organism>
<dbReference type="Pfam" id="PF08811">
    <property type="entry name" value="DUF1800"/>
    <property type="match status" value="1"/>
</dbReference>
<dbReference type="OrthoDB" id="9772295at2"/>
<gene>
    <name evidence="2" type="ORF">FG385_31840</name>
</gene>
<dbReference type="RefSeq" id="WP_139100514.1">
    <property type="nucleotide sequence ID" value="NZ_VDFW01000047.1"/>
</dbReference>
<comment type="caution">
    <text evidence="2">The sequence shown here is derived from an EMBL/GenBank/DDBJ whole genome shotgun (WGS) entry which is preliminary data.</text>
</comment>
<protein>
    <submittedName>
        <fullName evidence="2">DUF1800 domain-containing protein</fullName>
    </submittedName>
</protein>
<feature type="region of interest" description="Disordered" evidence="1">
    <location>
        <begin position="46"/>
        <end position="72"/>
    </location>
</feature>
<keyword evidence="3" id="KW-1185">Reference proteome</keyword>
<dbReference type="AlphaFoldDB" id="A0A5C4LPW3"/>
<evidence type="ECO:0000313" key="3">
    <source>
        <dbReference type="Proteomes" id="UP000305546"/>
    </source>
</evidence>
<sequence length="424" mass="45104">MVHLDERSAVRRLFDRLGFGPRPGELDAAASRGFAATVDTLLSPAGSDAGAGATPLPRLPAEPARPGKDPAARKQLLASEATLLTWWLDRLAAADQPLRERLTWFWHGHFATSEQKVRSPRLMLRQNETFRALGLAGFGALAHALVVDPAMLIWLDGGQNKAGSPNENLAREFMELFALGIGHYTETDVREAARALTGWTVNRASGTARLVPRRQDHGVKTVLGATGDLDATSYVDAVLARPDSPRFVVSRLWFRLVSAAPPPPDVVDRLAAAYGPERDVTAVLRAITKEPAFTDSATTLVKQPVEWLTGLLRALGLRASALPAAQLIAGLRAMGQVPFLPPNVGGWPSGTAWLTTGAALARLRVAELVAQHADLSGLGDPAAVAARLGITFGPRTTAAFGPVAHDPRQLLAVAACAPEYVVST</sequence>
<feature type="compositionally biased region" description="Low complexity" evidence="1">
    <location>
        <begin position="55"/>
        <end position="64"/>
    </location>
</feature>
<proteinExistence type="predicted"/>
<evidence type="ECO:0000313" key="2">
    <source>
        <dbReference type="EMBL" id="TNC19958.1"/>
    </source>
</evidence>